<feature type="transmembrane region" description="Helical" evidence="8">
    <location>
        <begin position="297"/>
        <end position="316"/>
    </location>
</feature>
<evidence type="ECO:0000313" key="11">
    <source>
        <dbReference type="Proteomes" id="UP000230069"/>
    </source>
</evidence>
<protein>
    <recommendedName>
        <fullName evidence="9">PGG domain-containing protein</fullName>
    </recommendedName>
</protein>
<dbReference type="FunCoup" id="A0A2G5CCM8">
    <property type="interactions" value="68"/>
</dbReference>
<evidence type="ECO:0000256" key="3">
    <source>
        <dbReference type="ARBA" id="ARBA00022737"/>
    </source>
</evidence>
<evidence type="ECO:0000256" key="6">
    <source>
        <dbReference type="ARBA" id="ARBA00023136"/>
    </source>
</evidence>
<evidence type="ECO:0000256" key="2">
    <source>
        <dbReference type="ARBA" id="ARBA00022692"/>
    </source>
</evidence>
<comment type="subcellular location">
    <subcellularLocation>
        <location evidence="1">Membrane</location>
        <topology evidence="1">Multi-pass membrane protein</topology>
    </subcellularLocation>
</comment>
<feature type="domain" description="PGG" evidence="9">
    <location>
        <begin position="287"/>
        <end position="398"/>
    </location>
</feature>
<dbReference type="PANTHER" id="PTHR24186">
    <property type="entry name" value="PROTEIN PHOSPHATASE 1 REGULATORY SUBUNIT"/>
    <property type="match status" value="1"/>
</dbReference>
<feature type="repeat" description="ANK" evidence="7">
    <location>
        <begin position="224"/>
        <end position="257"/>
    </location>
</feature>
<keyword evidence="3" id="KW-0677">Repeat</keyword>
<gene>
    <name evidence="10" type="ORF">AQUCO_06300015v1</name>
</gene>
<evidence type="ECO:0000259" key="9">
    <source>
        <dbReference type="Pfam" id="PF13962"/>
    </source>
</evidence>
<dbReference type="InParanoid" id="A0A2G5CCM8"/>
<feature type="transmembrane region" description="Helical" evidence="8">
    <location>
        <begin position="336"/>
        <end position="355"/>
    </location>
</feature>
<dbReference type="InterPro" id="IPR026961">
    <property type="entry name" value="PGG_dom"/>
</dbReference>
<dbReference type="SUPFAM" id="SSF48403">
    <property type="entry name" value="Ankyrin repeat"/>
    <property type="match status" value="1"/>
</dbReference>
<keyword evidence="11" id="KW-1185">Reference proteome</keyword>
<evidence type="ECO:0000256" key="4">
    <source>
        <dbReference type="ARBA" id="ARBA00022989"/>
    </source>
</evidence>
<keyword evidence="2 8" id="KW-0812">Transmembrane</keyword>
<name>A0A2G5CCM8_AQUCA</name>
<dbReference type="EMBL" id="KZ305080">
    <property type="protein sequence ID" value="PIA29048.1"/>
    <property type="molecule type" value="Genomic_DNA"/>
</dbReference>
<feature type="repeat" description="ANK" evidence="7">
    <location>
        <begin position="95"/>
        <end position="115"/>
    </location>
</feature>
<dbReference type="SMART" id="SM00248">
    <property type="entry name" value="ANK"/>
    <property type="match status" value="4"/>
</dbReference>
<dbReference type="PROSITE" id="PS50297">
    <property type="entry name" value="ANK_REP_REGION"/>
    <property type="match status" value="2"/>
</dbReference>
<dbReference type="InterPro" id="IPR036770">
    <property type="entry name" value="Ankyrin_rpt-contain_sf"/>
</dbReference>
<keyword evidence="5 7" id="KW-0040">ANK repeat</keyword>
<evidence type="ECO:0000256" key="1">
    <source>
        <dbReference type="ARBA" id="ARBA00004141"/>
    </source>
</evidence>
<dbReference type="STRING" id="218851.A0A2G5CCM8"/>
<keyword evidence="4 8" id="KW-1133">Transmembrane helix</keyword>
<keyword evidence="6 8" id="KW-0472">Membrane</keyword>
<dbReference type="Gene3D" id="1.25.40.20">
    <property type="entry name" value="Ankyrin repeat-containing domain"/>
    <property type="match status" value="2"/>
</dbReference>
<organism evidence="10 11">
    <name type="scientific">Aquilegia coerulea</name>
    <name type="common">Rocky mountain columbine</name>
    <dbReference type="NCBI Taxonomy" id="218851"/>
    <lineage>
        <taxon>Eukaryota</taxon>
        <taxon>Viridiplantae</taxon>
        <taxon>Streptophyta</taxon>
        <taxon>Embryophyta</taxon>
        <taxon>Tracheophyta</taxon>
        <taxon>Spermatophyta</taxon>
        <taxon>Magnoliopsida</taxon>
        <taxon>Ranunculales</taxon>
        <taxon>Ranunculaceae</taxon>
        <taxon>Thalictroideae</taxon>
        <taxon>Aquilegia</taxon>
    </lineage>
</organism>
<dbReference type="GO" id="GO:0005886">
    <property type="term" value="C:plasma membrane"/>
    <property type="evidence" value="ECO:0007669"/>
    <property type="project" value="TreeGrafter"/>
</dbReference>
<dbReference type="Pfam" id="PF12796">
    <property type="entry name" value="Ank_2"/>
    <property type="match status" value="2"/>
</dbReference>
<evidence type="ECO:0000256" key="8">
    <source>
        <dbReference type="SAM" id="Phobius"/>
    </source>
</evidence>
<accession>A0A2G5CCM8</accession>
<dbReference type="Proteomes" id="UP000230069">
    <property type="component" value="Unassembled WGS sequence"/>
</dbReference>
<dbReference type="PROSITE" id="PS50088">
    <property type="entry name" value="ANK_REPEAT"/>
    <property type="match status" value="2"/>
</dbReference>
<dbReference type="AlphaFoldDB" id="A0A2G5CCM8"/>
<sequence length="447" mass="49643">METPESVSAPNVLTYFQINTLTGPGCVNILKTLCKTSSSSNSSPLAESIAAGECHCRNFKSDTTADTILAAAVYEGQLECYLKYELDLLSIANNEKSTPLHLAVTNQHLKMVRLLAAQEPKFEYSVNINGETPLIIAIREADLRRGDRRAGDNKWTSLHYATHKGDLGGITHILRCCPDCMEVVDNEGRNFLHIAAQYKQYDVVKHFLERTYMDYGILNAKDRYGNTPLHIAAETGNQDIVLCFLYNDRVDKTTVNAKGQKVLDAITCEYDKEKAGVHGVRDRINEQELKEQSDFDLVVCALIATVSFTAGITVPGGYISNGPDSGLAALAKKPSFQAFVIANNFALMFSLYAVLGHFCTRRLLKRDDILHQLNVATFCTLAAIFAMMVAFISGSYAVLCISNGIAITVCVNSCCFFVFAYKGFMYLEANMYFNDKKQRKLNHQIKF</sequence>
<dbReference type="InterPro" id="IPR002110">
    <property type="entry name" value="Ankyrin_rpt"/>
</dbReference>
<reference evidence="10 11" key="1">
    <citation type="submission" date="2017-09" db="EMBL/GenBank/DDBJ databases">
        <title>WGS assembly of Aquilegia coerulea Goldsmith.</title>
        <authorList>
            <person name="Hodges S."/>
            <person name="Kramer E."/>
            <person name="Nordborg M."/>
            <person name="Tomkins J."/>
            <person name="Borevitz J."/>
            <person name="Derieg N."/>
            <person name="Yan J."/>
            <person name="Mihaltcheva S."/>
            <person name="Hayes R.D."/>
            <person name="Rokhsar D."/>
        </authorList>
    </citation>
    <scope>NUCLEOTIDE SEQUENCE [LARGE SCALE GENOMIC DNA]</scope>
    <source>
        <strain evidence="11">cv. Goldsmith</strain>
    </source>
</reference>
<evidence type="ECO:0000256" key="7">
    <source>
        <dbReference type="PROSITE-ProRule" id="PRU00023"/>
    </source>
</evidence>
<dbReference type="OrthoDB" id="10040922at2759"/>
<feature type="transmembrane region" description="Helical" evidence="8">
    <location>
        <begin position="405"/>
        <end position="427"/>
    </location>
</feature>
<dbReference type="Pfam" id="PF13962">
    <property type="entry name" value="PGG"/>
    <property type="match status" value="1"/>
</dbReference>
<evidence type="ECO:0000313" key="10">
    <source>
        <dbReference type="EMBL" id="PIA29048.1"/>
    </source>
</evidence>
<evidence type="ECO:0000256" key="5">
    <source>
        <dbReference type="ARBA" id="ARBA00023043"/>
    </source>
</evidence>
<proteinExistence type="predicted"/>
<dbReference type="PANTHER" id="PTHR24186:SF50">
    <property type="entry name" value="ANKYRIN REPEAT-CONTAINING PROTEIN ITN1-LIKE ISOFORM X1"/>
    <property type="match status" value="1"/>
</dbReference>
<feature type="transmembrane region" description="Helical" evidence="8">
    <location>
        <begin position="375"/>
        <end position="399"/>
    </location>
</feature>